<proteinExistence type="inferred from homology"/>
<organism evidence="14 15">
    <name type="scientific">Methylotuvimicrobium alcaliphilum (strain DSM 19304 / NCIMB 14124 / VKM B-2133 / 20Z)</name>
    <name type="common">Methylomicrobium alcaliphilum</name>
    <dbReference type="NCBI Taxonomy" id="1091494"/>
    <lineage>
        <taxon>Bacteria</taxon>
        <taxon>Pseudomonadati</taxon>
        <taxon>Pseudomonadota</taxon>
        <taxon>Gammaproteobacteria</taxon>
        <taxon>Methylococcales</taxon>
        <taxon>Methylococcaceae</taxon>
        <taxon>Methylotuvimicrobium</taxon>
    </lineage>
</organism>
<evidence type="ECO:0000256" key="3">
    <source>
        <dbReference type="ARBA" id="ARBA00011245"/>
    </source>
</evidence>
<gene>
    <name evidence="13 14" type="primary">queA</name>
    <name evidence="14" type="ordered locus">MEALZ_2598</name>
</gene>
<dbReference type="EC" id="2.4.99.17" evidence="10 13"/>
<reference evidence="15" key="1">
    <citation type="journal article" date="2012" name="J. Bacteriol.">
        <title>Genome sequence of the haloalkaliphilic methanotrophic bacterium Methylomicrobium alcaliphilum 20Z.</title>
        <authorList>
            <person name="Vuilleumier S."/>
            <person name="Khmelenina V.N."/>
            <person name="Bringel F."/>
            <person name="Reshetnikov A.S."/>
            <person name="Lajus A."/>
            <person name="Mangenot S."/>
            <person name="Rouy Z."/>
            <person name="Op den Camp H.J."/>
            <person name="Jetten M.S."/>
            <person name="Dispirito A.A."/>
            <person name="Dunfield P."/>
            <person name="Klotz M.G."/>
            <person name="Semrau J.D."/>
            <person name="Stein L.Y."/>
            <person name="Barbe V."/>
            <person name="Medigue C."/>
            <person name="Trotsenko Y.A."/>
            <person name="Kalyuzhnaya M.G."/>
        </authorList>
    </citation>
    <scope>NUCLEOTIDE SEQUENCE [LARGE SCALE GENOMIC DNA]</scope>
    <source>
        <strain evidence="15">DSM 19304 / NCIMB 14124 / VKM B-2133 / 20Z</strain>
    </source>
</reference>
<dbReference type="Proteomes" id="UP000008315">
    <property type="component" value="Chromosome"/>
</dbReference>
<evidence type="ECO:0000313" key="14">
    <source>
        <dbReference type="EMBL" id="CCE24273.1"/>
    </source>
</evidence>
<dbReference type="InterPro" id="IPR036100">
    <property type="entry name" value="QueA_sf"/>
</dbReference>
<comment type="subunit">
    <text evidence="3 13">Monomer.</text>
</comment>
<dbReference type="HAMAP" id="MF_00113">
    <property type="entry name" value="QueA"/>
    <property type="match status" value="1"/>
</dbReference>
<dbReference type="HOGENOM" id="CLU_039110_1_0_6"/>
<comment type="similarity">
    <text evidence="9 13">Belongs to the QueA family.</text>
</comment>
<dbReference type="EMBL" id="FO082060">
    <property type="protein sequence ID" value="CCE24273.1"/>
    <property type="molecule type" value="Genomic_DNA"/>
</dbReference>
<dbReference type="Gene3D" id="3.40.1780.10">
    <property type="entry name" value="QueA-like"/>
    <property type="match status" value="1"/>
</dbReference>
<evidence type="ECO:0000313" key="15">
    <source>
        <dbReference type="Proteomes" id="UP000008315"/>
    </source>
</evidence>
<dbReference type="PANTHER" id="PTHR30307">
    <property type="entry name" value="S-ADENOSYLMETHIONINE:TRNA RIBOSYLTRANSFERASE-ISOMERASE"/>
    <property type="match status" value="1"/>
</dbReference>
<sequence length="364" mass="40879">MNFFQLSNVFLSVIIRNNLVLSRAMKKSDFNYHLPEHLIAQYPLADRVSSRLLCLDGANGNLRDRQFSDFIDLVEPDDLLVFNDTKVIPARLFGQKQTGGKVEILIERIVDRYEAIAHVRASKSPKAGTIIELDRDYRCEVWGREDDLFRLRFDGDAGVLDILESIGHIPLPPYIDRADDAVDLERYQTVFAKEAGAVAAPTAGLHFSQAILDRLEAKGVHKTFVTLHVGSGTFQPVRVEDLSQHLMHKEYYAVSPETVQAVEQVKARGGRVIAIGTTAVRALESASKTGRLEPGLGDTDLFITPGYRFVSVDVLLTNFHLPESTLLMLVSAFAGYDNIMKAYRHAIEQEYRFFSYGDAMLLMR</sequence>
<dbReference type="Pfam" id="PF02547">
    <property type="entry name" value="Queuosine_synth"/>
    <property type="match status" value="1"/>
</dbReference>
<keyword evidence="4 13" id="KW-0963">Cytoplasm</keyword>
<dbReference type="RefSeq" id="WP_014149045.1">
    <property type="nucleotide sequence ID" value="NC_016112.1"/>
</dbReference>
<evidence type="ECO:0000256" key="13">
    <source>
        <dbReference type="HAMAP-Rule" id="MF_00113"/>
    </source>
</evidence>
<evidence type="ECO:0000256" key="6">
    <source>
        <dbReference type="ARBA" id="ARBA00022691"/>
    </source>
</evidence>
<evidence type="ECO:0000256" key="1">
    <source>
        <dbReference type="ARBA" id="ARBA00004496"/>
    </source>
</evidence>
<keyword evidence="5 13" id="KW-0808">Transferase</keyword>
<dbReference type="STRING" id="1091494.MEALZ_2598"/>
<keyword evidence="14" id="KW-0413">Isomerase</keyword>
<dbReference type="InterPro" id="IPR003699">
    <property type="entry name" value="QueA"/>
</dbReference>
<evidence type="ECO:0000256" key="5">
    <source>
        <dbReference type="ARBA" id="ARBA00022679"/>
    </source>
</evidence>
<evidence type="ECO:0000256" key="2">
    <source>
        <dbReference type="ARBA" id="ARBA00004691"/>
    </source>
</evidence>
<dbReference type="InterPro" id="IPR042118">
    <property type="entry name" value="QueA_dom1"/>
</dbReference>
<dbReference type="Gene3D" id="2.40.10.240">
    <property type="entry name" value="QueA-like"/>
    <property type="match status" value="1"/>
</dbReference>
<dbReference type="NCBIfam" id="NF001140">
    <property type="entry name" value="PRK00147.1"/>
    <property type="match status" value="1"/>
</dbReference>
<evidence type="ECO:0000256" key="4">
    <source>
        <dbReference type="ARBA" id="ARBA00022490"/>
    </source>
</evidence>
<evidence type="ECO:0000256" key="9">
    <source>
        <dbReference type="ARBA" id="ARBA00061210"/>
    </source>
</evidence>
<dbReference type="InterPro" id="IPR042119">
    <property type="entry name" value="QueA_dom2"/>
</dbReference>
<keyword evidence="6 13" id="KW-0949">S-adenosyl-L-methionine</keyword>
<dbReference type="SUPFAM" id="SSF111337">
    <property type="entry name" value="QueA-like"/>
    <property type="match status" value="1"/>
</dbReference>
<evidence type="ECO:0000256" key="11">
    <source>
        <dbReference type="ARBA" id="ARBA00069325"/>
    </source>
</evidence>
<dbReference type="PATRIC" id="fig|271065.3.peg.2667"/>
<evidence type="ECO:0000256" key="7">
    <source>
        <dbReference type="ARBA" id="ARBA00022785"/>
    </source>
</evidence>
<dbReference type="GO" id="GO:0008616">
    <property type="term" value="P:tRNA queuosine(34) biosynthetic process"/>
    <property type="evidence" value="ECO:0007669"/>
    <property type="project" value="UniProtKB-UniRule"/>
</dbReference>
<dbReference type="GO" id="GO:0051075">
    <property type="term" value="F:S-adenosylmethionine:tRNA ribosyltransferase-isomerase activity"/>
    <property type="evidence" value="ECO:0007669"/>
    <property type="project" value="UniProtKB-EC"/>
</dbReference>
<accession>G4SXC1</accession>
<evidence type="ECO:0000256" key="12">
    <source>
        <dbReference type="ARBA" id="ARBA00076160"/>
    </source>
</evidence>
<dbReference type="AlphaFoldDB" id="G4SXC1"/>
<dbReference type="GO" id="GO:0005737">
    <property type="term" value="C:cytoplasm"/>
    <property type="evidence" value="ECO:0007669"/>
    <property type="project" value="UniProtKB-SubCell"/>
</dbReference>
<dbReference type="NCBIfam" id="TIGR00113">
    <property type="entry name" value="queA"/>
    <property type="match status" value="1"/>
</dbReference>
<dbReference type="PANTHER" id="PTHR30307:SF0">
    <property type="entry name" value="S-ADENOSYLMETHIONINE:TRNA RIBOSYLTRANSFERASE-ISOMERASE"/>
    <property type="match status" value="1"/>
</dbReference>
<comment type="catalytic activity">
    <reaction evidence="8 13">
        <text>7-aminomethyl-7-carbaguanosine(34) in tRNA + S-adenosyl-L-methionine = epoxyqueuosine(34) in tRNA + adenine + L-methionine + 2 H(+)</text>
        <dbReference type="Rhea" id="RHEA:32155"/>
        <dbReference type="Rhea" id="RHEA-COMP:10342"/>
        <dbReference type="Rhea" id="RHEA-COMP:18582"/>
        <dbReference type="ChEBI" id="CHEBI:15378"/>
        <dbReference type="ChEBI" id="CHEBI:16708"/>
        <dbReference type="ChEBI" id="CHEBI:57844"/>
        <dbReference type="ChEBI" id="CHEBI:59789"/>
        <dbReference type="ChEBI" id="CHEBI:82833"/>
        <dbReference type="ChEBI" id="CHEBI:194443"/>
        <dbReference type="EC" id="2.4.99.17"/>
    </reaction>
</comment>
<evidence type="ECO:0000256" key="8">
    <source>
        <dbReference type="ARBA" id="ARBA00052751"/>
    </source>
</evidence>
<dbReference type="UniPathway" id="UPA00392"/>
<protein>
    <recommendedName>
        <fullName evidence="11 13">S-adenosylmethionine:tRNA ribosyltransferase-isomerase</fullName>
        <ecNumber evidence="10 13">2.4.99.17</ecNumber>
    </recommendedName>
    <alternativeName>
        <fullName evidence="12 13">Queuosine biosynthesis protein QueA</fullName>
    </alternativeName>
</protein>
<evidence type="ECO:0000256" key="10">
    <source>
        <dbReference type="ARBA" id="ARBA00066503"/>
    </source>
</evidence>
<name>G4SXC1_META2</name>
<dbReference type="FunFam" id="3.40.1780.10:FF:000001">
    <property type="entry name" value="S-adenosylmethionine:tRNA ribosyltransferase-isomerase"/>
    <property type="match status" value="1"/>
</dbReference>
<keyword evidence="15" id="KW-1185">Reference proteome</keyword>
<comment type="pathway">
    <text evidence="2 13">tRNA modification; tRNA-queuosine biosynthesis.</text>
</comment>
<comment type="function">
    <text evidence="13">Transfers and isomerizes the ribose moiety from AdoMet to the 7-aminomethyl group of 7-deazaguanine (preQ1-tRNA) to give epoxyqueuosine (oQ-tRNA).</text>
</comment>
<comment type="subcellular location">
    <subcellularLocation>
        <location evidence="1 13">Cytoplasm</location>
    </subcellularLocation>
</comment>
<dbReference type="KEGG" id="mah:MEALZ_2598"/>
<keyword evidence="7 13" id="KW-0671">Queuosine biosynthesis</keyword>